<evidence type="ECO:0000313" key="8">
    <source>
        <dbReference type="EMBL" id="MBK4737574.1"/>
    </source>
</evidence>
<feature type="transmembrane region" description="Helical" evidence="6">
    <location>
        <begin position="143"/>
        <end position="164"/>
    </location>
</feature>
<dbReference type="RefSeq" id="WP_200595989.1">
    <property type="nucleotide sequence ID" value="NZ_JAEPBG010000013.1"/>
</dbReference>
<keyword evidence="2" id="KW-1003">Cell membrane</keyword>
<keyword evidence="4 6" id="KW-1133">Transmembrane helix</keyword>
<dbReference type="GO" id="GO:0022904">
    <property type="term" value="P:respiratory electron transport chain"/>
    <property type="evidence" value="ECO:0007669"/>
    <property type="project" value="InterPro"/>
</dbReference>
<dbReference type="InterPro" id="IPR016174">
    <property type="entry name" value="Di-haem_cyt_TM"/>
</dbReference>
<keyword evidence="5 6" id="KW-0472">Membrane</keyword>
<dbReference type="Gene3D" id="1.20.950.20">
    <property type="entry name" value="Transmembrane di-heme cytochromes, Chain C"/>
    <property type="match status" value="1"/>
</dbReference>
<reference evidence="8" key="1">
    <citation type="submission" date="2021-01" db="EMBL/GenBank/DDBJ databases">
        <title>Genome sequence of strain Noviherbaspirillum sp. DKR-6.</title>
        <authorList>
            <person name="Chaudhary D.K."/>
        </authorList>
    </citation>
    <scope>NUCLEOTIDE SEQUENCE</scope>
    <source>
        <strain evidence="8">DKR-6</strain>
    </source>
</reference>
<dbReference type="InterPro" id="IPR051542">
    <property type="entry name" value="Hydrogenase_cytochrome"/>
</dbReference>
<evidence type="ECO:0000256" key="6">
    <source>
        <dbReference type="SAM" id="Phobius"/>
    </source>
</evidence>
<organism evidence="8 9">
    <name type="scientific">Noviherbaspirillum pedocola</name>
    <dbReference type="NCBI Taxonomy" id="2801341"/>
    <lineage>
        <taxon>Bacteria</taxon>
        <taxon>Pseudomonadati</taxon>
        <taxon>Pseudomonadota</taxon>
        <taxon>Betaproteobacteria</taxon>
        <taxon>Burkholderiales</taxon>
        <taxon>Oxalobacteraceae</taxon>
        <taxon>Noviherbaspirillum</taxon>
    </lineage>
</organism>
<comment type="subcellular location">
    <subcellularLocation>
        <location evidence="1">Cell membrane</location>
        <topology evidence="1">Multi-pass membrane protein</topology>
    </subcellularLocation>
</comment>
<feature type="transmembrane region" description="Helical" evidence="6">
    <location>
        <begin position="39"/>
        <end position="59"/>
    </location>
</feature>
<evidence type="ECO:0000256" key="3">
    <source>
        <dbReference type="ARBA" id="ARBA00022692"/>
    </source>
</evidence>
<dbReference type="GO" id="GO:0009055">
    <property type="term" value="F:electron transfer activity"/>
    <property type="evidence" value="ECO:0007669"/>
    <property type="project" value="InterPro"/>
</dbReference>
<comment type="caution">
    <text evidence="8">The sequence shown here is derived from an EMBL/GenBank/DDBJ whole genome shotgun (WGS) entry which is preliminary data.</text>
</comment>
<dbReference type="AlphaFoldDB" id="A0A934W9T7"/>
<name>A0A934W9T7_9BURK</name>
<dbReference type="SUPFAM" id="SSF81342">
    <property type="entry name" value="Transmembrane di-heme cytochromes"/>
    <property type="match status" value="1"/>
</dbReference>
<dbReference type="GO" id="GO:0005886">
    <property type="term" value="C:plasma membrane"/>
    <property type="evidence" value="ECO:0007669"/>
    <property type="project" value="UniProtKB-SubCell"/>
</dbReference>
<dbReference type="Pfam" id="PF01292">
    <property type="entry name" value="Ni_hydr_CYTB"/>
    <property type="match status" value="1"/>
</dbReference>
<dbReference type="Proteomes" id="UP000622890">
    <property type="component" value="Unassembled WGS sequence"/>
</dbReference>
<evidence type="ECO:0000256" key="5">
    <source>
        <dbReference type="ARBA" id="ARBA00023136"/>
    </source>
</evidence>
<evidence type="ECO:0000313" key="9">
    <source>
        <dbReference type="Proteomes" id="UP000622890"/>
    </source>
</evidence>
<keyword evidence="9" id="KW-1185">Reference proteome</keyword>
<accession>A0A934W9T7</accession>
<dbReference type="EMBL" id="JAEPBG010000013">
    <property type="protein sequence ID" value="MBK4737574.1"/>
    <property type="molecule type" value="Genomic_DNA"/>
</dbReference>
<feature type="transmembrane region" description="Helical" evidence="6">
    <location>
        <begin position="92"/>
        <end position="114"/>
    </location>
</feature>
<feature type="transmembrane region" description="Helical" evidence="6">
    <location>
        <begin position="196"/>
        <end position="213"/>
    </location>
</feature>
<proteinExistence type="predicted"/>
<evidence type="ECO:0000256" key="1">
    <source>
        <dbReference type="ARBA" id="ARBA00004651"/>
    </source>
</evidence>
<dbReference type="PANTHER" id="PTHR30485:SF2">
    <property type="entry name" value="BLL0597 PROTEIN"/>
    <property type="match status" value="1"/>
</dbReference>
<dbReference type="InterPro" id="IPR011577">
    <property type="entry name" value="Cyt_b561_bac/Ni-Hgenase"/>
</dbReference>
<feature type="domain" description="Cytochrome b561 bacterial/Ni-hydrogenase" evidence="7">
    <location>
        <begin position="7"/>
        <end position="177"/>
    </location>
</feature>
<dbReference type="PANTHER" id="PTHR30485">
    <property type="entry name" value="NI/FE-HYDROGENASE 1 B-TYPE CYTOCHROME SUBUNIT"/>
    <property type="match status" value="1"/>
</dbReference>
<evidence type="ECO:0000256" key="4">
    <source>
        <dbReference type="ARBA" id="ARBA00022989"/>
    </source>
</evidence>
<feature type="transmembrane region" description="Helical" evidence="6">
    <location>
        <begin position="12"/>
        <end position="33"/>
    </location>
</feature>
<evidence type="ECO:0000256" key="2">
    <source>
        <dbReference type="ARBA" id="ARBA00022475"/>
    </source>
</evidence>
<evidence type="ECO:0000259" key="7">
    <source>
        <dbReference type="Pfam" id="PF01292"/>
    </source>
</evidence>
<protein>
    <submittedName>
        <fullName evidence="8">Cytochrome b/b6 domain-containing protein</fullName>
    </submittedName>
</protein>
<gene>
    <name evidence="8" type="ORF">JJB74_23390</name>
</gene>
<keyword evidence="3 6" id="KW-0812">Transmembrane</keyword>
<sequence length="215" mass="23640">MNHIRIWDLPLRLFHWALAALVILLIVTGQIGGNAMETHFLAGYGVLALLLFRLVWGFIGGATARFGHFVRGPGAIRAYLKGQWQRNGHNPLGAWSVLAMLALLLLQVSAGLFANDDIASEGPLARFIPKETSDTVTWLHKDIGATALYVLIGLHVAAILYYWIVRKNNLVAPMITGLGRAQLDGEAVDDSWRQRALALFVFACVCGLVAFLVRR</sequence>
<dbReference type="GO" id="GO:0020037">
    <property type="term" value="F:heme binding"/>
    <property type="evidence" value="ECO:0007669"/>
    <property type="project" value="TreeGrafter"/>
</dbReference>